<dbReference type="PROSITE" id="PS00455">
    <property type="entry name" value="AMP_BINDING"/>
    <property type="match status" value="1"/>
</dbReference>
<dbReference type="InterPro" id="IPR020802">
    <property type="entry name" value="TesA-like"/>
</dbReference>
<sequence length="898" mass="99211">MESTPIDDACRSAAAADYSDTVAPSSHGIEEPVIRKIERNAEICPDKIAVTFRKNALSYGALISSARQLAAGLEYSGVSHRSRVAVVMYPCPQLVVSLLAIHLLGATYVPIDPSFPAARIEMILEDVQPAVILRSSEDSDTIIGRIPEHFSALLQCYDHVFSRGQNPLIPFREHPLKLADESHIFFTSGTTGRPKGAISSQLNLAHGMSSSAQCFELNRSHSILSVAGSSFSISTFELLSLLAAGGAISIVERSDILQIDRLFSAAAEVTVWHFVPTLLSRLIEFLEAEPRRVARLKNLQRILTGGDNVPPDLLCKIRSLLPWVHLYVNYGASETSCMVTYWPVADLAPLKTKIGRPQKNVRLLVLDKNGKEVGKGQSGELFVSSPGVIAGYLNREDLNQQKFREIDGRRYFATGDMTRVDEAGNYEMLGREDFQIQLNGNRIELLEVERTLKGIPGIKDCVVAAKCLNEESNSAALVAYILPDGSVGATVSDIKDKARGLLPEYMVPSLYLEIESVPTNHNGKVDRAKLPAPSDCRALQSNEELPLSNNIEIKVANIWRELLGANSVHANSQFFELGGDSISAVRLITKISTECLVNLSIADIVSNTTVRQQSALIERRQSNQDITDSASLTHDPGYLQLKSGRNDISPLLLINGVVEYLELAKTLSTDRSVYAIYLPEEMDLIIKGAASTAATTTDSIAGITELYLTVITSLQPKGPYYLAGKSFGGIIAIEVARELEKLGHEVAFTGLLDTVTPEAFTAHQKFHFRVTQHIKNIFKQGPRYLLERLNSRRSRTTHRNSLPSSIAHDCDEESINIRVRHQVRKNAIFTTRLSRIQRPVVLIKARDRKHLYGEKPSKDLGWNKYCENLITYEAPGNHRSLLMPGQAEHVARYLELHI</sequence>
<evidence type="ECO:0000256" key="1">
    <source>
        <dbReference type="ARBA" id="ARBA00022450"/>
    </source>
</evidence>
<dbReference type="EMBL" id="JAEKJR010000001">
    <property type="protein sequence ID" value="MBN8429454.1"/>
    <property type="molecule type" value="Genomic_DNA"/>
</dbReference>
<dbReference type="InterPro" id="IPR000873">
    <property type="entry name" value="AMP-dep_synth/lig_dom"/>
</dbReference>
<comment type="caution">
    <text evidence="4">The sequence shown here is derived from an EMBL/GenBank/DDBJ whole genome shotgun (WGS) entry which is preliminary data.</text>
</comment>
<keyword evidence="1" id="KW-0596">Phosphopantetheine</keyword>
<reference evidence="4 5" key="1">
    <citation type="submission" date="2020-12" db="EMBL/GenBank/DDBJ databases">
        <title>Oil enriched cultivation method for isolating marine PHA-producing bacteria.</title>
        <authorList>
            <person name="Zheng W."/>
            <person name="Yu S."/>
            <person name="Huang Y."/>
        </authorList>
    </citation>
    <scope>NUCLEOTIDE SEQUENCE [LARGE SCALE GENOMIC DNA]</scope>
    <source>
        <strain evidence="4 5">SN0-2</strain>
    </source>
</reference>
<dbReference type="InterPro" id="IPR045851">
    <property type="entry name" value="AMP-bd_C_sf"/>
</dbReference>
<dbReference type="Pfam" id="PF00550">
    <property type="entry name" value="PP-binding"/>
    <property type="match status" value="1"/>
</dbReference>
<dbReference type="Proteomes" id="UP000664293">
    <property type="component" value="Unassembled WGS sequence"/>
</dbReference>
<evidence type="ECO:0000259" key="3">
    <source>
        <dbReference type="PROSITE" id="PS50075"/>
    </source>
</evidence>
<dbReference type="SMART" id="SM00824">
    <property type="entry name" value="PKS_TE"/>
    <property type="match status" value="1"/>
</dbReference>
<evidence type="ECO:0000256" key="2">
    <source>
        <dbReference type="ARBA" id="ARBA00022553"/>
    </source>
</evidence>
<accession>A0ABS3E2C4</accession>
<dbReference type="SUPFAM" id="SSF47336">
    <property type="entry name" value="ACP-like"/>
    <property type="match status" value="1"/>
</dbReference>
<keyword evidence="5" id="KW-1185">Reference proteome</keyword>
<dbReference type="SUPFAM" id="SSF53474">
    <property type="entry name" value="alpha/beta-Hydrolases"/>
    <property type="match status" value="1"/>
</dbReference>
<dbReference type="InterPro" id="IPR006162">
    <property type="entry name" value="Ppantetheine_attach_site"/>
</dbReference>
<dbReference type="Pfam" id="PF00501">
    <property type="entry name" value="AMP-binding"/>
    <property type="match status" value="1"/>
</dbReference>
<dbReference type="SUPFAM" id="SSF56801">
    <property type="entry name" value="Acetyl-CoA synthetase-like"/>
    <property type="match status" value="1"/>
</dbReference>
<protein>
    <submittedName>
        <fullName evidence="4">AMP-binding protein</fullName>
    </submittedName>
</protein>
<dbReference type="InterPro" id="IPR020845">
    <property type="entry name" value="AMP-binding_CS"/>
</dbReference>
<proteinExistence type="predicted"/>
<dbReference type="InterPro" id="IPR009081">
    <property type="entry name" value="PP-bd_ACP"/>
</dbReference>
<dbReference type="InterPro" id="IPR029058">
    <property type="entry name" value="AB_hydrolase_fold"/>
</dbReference>
<dbReference type="Gene3D" id="3.40.50.1820">
    <property type="entry name" value="alpha/beta hydrolase"/>
    <property type="match status" value="1"/>
</dbReference>
<dbReference type="Pfam" id="PF00975">
    <property type="entry name" value="Thioesterase"/>
    <property type="match status" value="1"/>
</dbReference>
<dbReference type="InterPro" id="IPR036736">
    <property type="entry name" value="ACP-like_sf"/>
</dbReference>
<name>A0ABS3E2C4_9GAMM</name>
<dbReference type="Gene3D" id="3.30.300.30">
    <property type="match status" value="1"/>
</dbReference>
<dbReference type="PROSITE" id="PS00012">
    <property type="entry name" value="PHOSPHOPANTETHEINE"/>
    <property type="match status" value="1"/>
</dbReference>
<evidence type="ECO:0000313" key="5">
    <source>
        <dbReference type="Proteomes" id="UP000664293"/>
    </source>
</evidence>
<organism evidence="4 5">
    <name type="scientific">Microbulbifer salipaludis</name>
    <dbReference type="NCBI Taxonomy" id="187980"/>
    <lineage>
        <taxon>Bacteria</taxon>
        <taxon>Pseudomonadati</taxon>
        <taxon>Pseudomonadota</taxon>
        <taxon>Gammaproteobacteria</taxon>
        <taxon>Cellvibrionales</taxon>
        <taxon>Microbulbiferaceae</taxon>
        <taxon>Microbulbifer</taxon>
    </lineage>
</organism>
<dbReference type="Gene3D" id="3.40.50.12780">
    <property type="entry name" value="N-terminal domain of ligase-like"/>
    <property type="match status" value="1"/>
</dbReference>
<dbReference type="PANTHER" id="PTHR45527">
    <property type="entry name" value="NONRIBOSOMAL PEPTIDE SYNTHETASE"/>
    <property type="match status" value="1"/>
</dbReference>
<evidence type="ECO:0000313" key="4">
    <source>
        <dbReference type="EMBL" id="MBN8429454.1"/>
    </source>
</evidence>
<dbReference type="PANTHER" id="PTHR45527:SF1">
    <property type="entry name" value="FATTY ACID SYNTHASE"/>
    <property type="match status" value="1"/>
</dbReference>
<dbReference type="InterPro" id="IPR001031">
    <property type="entry name" value="Thioesterase"/>
</dbReference>
<keyword evidence="2" id="KW-0597">Phosphoprotein</keyword>
<dbReference type="CDD" id="cd05930">
    <property type="entry name" value="A_NRPS"/>
    <property type="match status" value="1"/>
</dbReference>
<gene>
    <name evidence="4" type="ORF">JF535_01195</name>
</gene>
<feature type="domain" description="Carrier" evidence="3">
    <location>
        <begin position="546"/>
        <end position="621"/>
    </location>
</feature>
<dbReference type="Gene3D" id="1.10.1200.10">
    <property type="entry name" value="ACP-like"/>
    <property type="match status" value="1"/>
</dbReference>
<dbReference type="InterPro" id="IPR042099">
    <property type="entry name" value="ANL_N_sf"/>
</dbReference>
<dbReference type="PROSITE" id="PS50075">
    <property type="entry name" value="CARRIER"/>
    <property type="match status" value="1"/>
</dbReference>